<gene>
    <name evidence="2" type="ORF">PXEA_LOCUS28842</name>
</gene>
<feature type="compositionally biased region" description="Polar residues" evidence="1">
    <location>
        <begin position="47"/>
        <end position="56"/>
    </location>
</feature>
<feature type="region of interest" description="Disordered" evidence="1">
    <location>
        <begin position="36"/>
        <end position="56"/>
    </location>
</feature>
<feature type="compositionally biased region" description="Basic and acidic residues" evidence="1">
    <location>
        <begin position="167"/>
        <end position="183"/>
    </location>
</feature>
<organism evidence="2 3">
    <name type="scientific">Protopolystoma xenopodis</name>
    <dbReference type="NCBI Taxonomy" id="117903"/>
    <lineage>
        <taxon>Eukaryota</taxon>
        <taxon>Metazoa</taxon>
        <taxon>Spiralia</taxon>
        <taxon>Lophotrochozoa</taxon>
        <taxon>Platyhelminthes</taxon>
        <taxon>Monogenea</taxon>
        <taxon>Polyopisthocotylea</taxon>
        <taxon>Polystomatidea</taxon>
        <taxon>Polystomatidae</taxon>
        <taxon>Protopolystoma</taxon>
    </lineage>
</organism>
<dbReference type="AlphaFoldDB" id="A0A448XFC4"/>
<name>A0A448XFC4_9PLAT</name>
<evidence type="ECO:0000256" key="1">
    <source>
        <dbReference type="SAM" id="MobiDB-lite"/>
    </source>
</evidence>
<keyword evidence="3" id="KW-1185">Reference proteome</keyword>
<dbReference type="EMBL" id="CAAALY010249748">
    <property type="protein sequence ID" value="VEL35402.1"/>
    <property type="molecule type" value="Genomic_DNA"/>
</dbReference>
<evidence type="ECO:0000313" key="3">
    <source>
        <dbReference type="Proteomes" id="UP000784294"/>
    </source>
</evidence>
<feature type="compositionally biased region" description="Polar residues" evidence="1">
    <location>
        <begin position="207"/>
        <end position="221"/>
    </location>
</feature>
<sequence length="238" mass="26854">MNCLLNFTLSFTSYTFWFPPLQRRLHREQSLKGNQTSSISIGSASSNLPASRASNQITDRSVEGASAEEAEQTLRLVKELCRKGFELLHQWHQTDLCLMLQPSQIALGVLVELGRGRPHLDVEAFVRDELCSCDPIQPEADRYRRRRRGSDDQDYDDYDEDEEEEVGDKTREGADYDKREGRNSDSMGSVSRKKQSRTGQACEKTTKSSPSTKGQPSTGSVSLDKASPEGIFLREREL</sequence>
<dbReference type="Proteomes" id="UP000784294">
    <property type="component" value="Unassembled WGS sequence"/>
</dbReference>
<protein>
    <submittedName>
        <fullName evidence="2">Uncharacterized protein</fullName>
    </submittedName>
</protein>
<reference evidence="2" key="1">
    <citation type="submission" date="2018-11" db="EMBL/GenBank/DDBJ databases">
        <authorList>
            <consortium name="Pathogen Informatics"/>
        </authorList>
    </citation>
    <scope>NUCLEOTIDE SEQUENCE</scope>
</reference>
<dbReference type="Gene3D" id="1.10.472.10">
    <property type="entry name" value="Cyclin-like"/>
    <property type="match status" value="1"/>
</dbReference>
<accession>A0A448XFC4</accession>
<feature type="compositionally biased region" description="Low complexity" evidence="1">
    <location>
        <begin position="37"/>
        <end position="46"/>
    </location>
</feature>
<feature type="region of interest" description="Disordered" evidence="1">
    <location>
        <begin position="143"/>
        <end position="238"/>
    </location>
</feature>
<feature type="compositionally biased region" description="Acidic residues" evidence="1">
    <location>
        <begin position="152"/>
        <end position="166"/>
    </location>
</feature>
<comment type="caution">
    <text evidence="2">The sequence shown here is derived from an EMBL/GenBank/DDBJ whole genome shotgun (WGS) entry which is preliminary data.</text>
</comment>
<proteinExistence type="predicted"/>
<evidence type="ECO:0000313" key="2">
    <source>
        <dbReference type="EMBL" id="VEL35402.1"/>
    </source>
</evidence>